<feature type="domain" description="Transposase MuDR plant" evidence="1">
    <location>
        <begin position="43"/>
        <end position="107"/>
    </location>
</feature>
<comment type="caution">
    <text evidence="2">The sequence shown here is derived from an EMBL/GenBank/DDBJ whole genome shotgun (WGS) entry which is preliminary data.</text>
</comment>
<name>A0A445D8Y6_ARAHY</name>
<dbReference type="EMBL" id="SDMP01000005">
    <property type="protein sequence ID" value="RYR59621.1"/>
    <property type="molecule type" value="Genomic_DNA"/>
</dbReference>
<gene>
    <name evidence="2" type="ORF">Ahy_A05g025517</name>
</gene>
<protein>
    <recommendedName>
        <fullName evidence="1">Transposase MuDR plant domain-containing protein</fullName>
    </recommendedName>
</protein>
<sequence length="183" mass="21273">MSEAGAGMHCYESEELDSIASDDEESQQAPFSQANADAPVREVRLELGIKFENLEHFKKAVRKFNINISRSIFFPRVDSTRCKAICYDEDCPWQIYCAKRSYPLSFQVKTFVNEHTCSRVNKNKSADAKWVVEELEDKIRDHPDMSQRQAQDFFKEYDVIVNERKIYRTMVKAKEIIKGSEIA</sequence>
<evidence type="ECO:0000313" key="3">
    <source>
        <dbReference type="Proteomes" id="UP000289738"/>
    </source>
</evidence>
<organism evidence="2 3">
    <name type="scientific">Arachis hypogaea</name>
    <name type="common">Peanut</name>
    <dbReference type="NCBI Taxonomy" id="3818"/>
    <lineage>
        <taxon>Eukaryota</taxon>
        <taxon>Viridiplantae</taxon>
        <taxon>Streptophyta</taxon>
        <taxon>Embryophyta</taxon>
        <taxon>Tracheophyta</taxon>
        <taxon>Spermatophyta</taxon>
        <taxon>Magnoliopsida</taxon>
        <taxon>eudicotyledons</taxon>
        <taxon>Gunneridae</taxon>
        <taxon>Pentapetalae</taxon>
        <taxon>rosids</taxon>
        <taxon>fabids</taxon>
        <taxon>Fabales</taxon>
        <taxon>Fabaceae</taxon>
        <taxon>Papilionoideae</taxon>
        <taxon>50 kb inversion clade</taxon>
        <taxon>dalbergioids sensu lato</taxon>
        <taxon>Dalbergieae</taxon>
        <taxon>Pterocarpus clade</taxon>
        <taxon>Arachis</taxon>
    </lineage>
</organism>
<evidence type="ECO:0000259" key="1">
    <source>
        <dbReference type="Pfam" id="PF03108"/>
    </source>
</evidence>
<dbReference type="AlphaFoldDB" id="A0A445D8Y6"/>
<proteinExistence type="predicted"/>
<dbReference type="Proteomes" id="UP000289738">
    <property type="component" value="Chromosome A05"/>
</dbReference>
<reference evidence="2 3" key="1">
    <citation type="submission" date="2019-01" db="EMBL/GenBank/DDBJ databases">
        <title>Sequencing of cultivated peanut Arachis hypogaea provides insights into genome evolution and oil improvement.</title>
        <authorList>
            <person name="Chen X."/>
        </authorList>
    </citation>
    <scope>NUCLEOTIDE SEQUENCE [LARGE SCALE GENOMIC DNA]</scope>
    <source>
        <strain evidence="3">cv. Fuhuasheng</strain>
        <tissue evidence="2">Leaves</tissue>
    </source>
</reference>
<dbReference type="PANTHER" id="PTHR31973">
    <property type="entry name" value="POLYPROTEIN, PUTATIVE-RELATED"/>
    <property type="match status" value="1"/>
</dbReference>
<accession>A0A445D8Y6</accession>
<dbReference type="InterPro" id="IPR004332">
    <property type="entry name" value="Transposase_MuDR"/>
</dbReference>
<dbReference type="PANTHER" id="PTHR31973:SF187">
    <property type="entry name" value="MUTATOR TRANSPOSASE MUDRA PROTEIN"/>
    <property type="match status" value="1"/>
</dbReference>
<keyword evidence="3" id="KW-1185">Reference proteome</keyword>
<evidence type="ECO:0000313" key="2">
    <source>
        <dbReference type="EMBL" id="RYR59621.1"/>
    </source>
</evidence>
<dbReference type="Pfam" id="PF03108">
    <property type="entry name" value="DBD_Tnp_Mut"/>
    <property type="match status" value="1"/>
</dbReference>